<dbReference type="GO" id="GO:0005634">
    <property type="term" value="C:nucleus"/>
    <property type="evidence" value="ECO:0007669"/>
    <property type="project" value="UniProtKB-SubCell"/>
</dbReference>
<dbReference type="PROSITE" id="PS50066">
    <property type="entry name" value="MADS_BOX_2"/>
    <property type="match status" value="1"/>
</dbReference>
<evidence type="ECO:0000259" key="7">
    <source>
        <dbReference type="PROSITE" id="PS50066"/>
    </source>
</evidence>
<organism evidence="8 9">
    <name type="scientific">Solanum commersonii</name>
    <name type="common">Commerson's wild potato</name>
    <name type="synonym">Commerson's nightshade</name>
    <dbReference type="NCBI Taxonomy" id="4109"/>
    <lineage>
        <taxon>Eukaryota</taxon>
        <taxon>Viridiplantae</taxon>
        <taxon>Streptophyta</taxon>
        <taxon>Embryophyta</taxon>
        <taxon>Tracheophyta</taxon>
        <taxon>Spermatophyta</taxon>
        <taxon>Magnoliopsida</taxon>
        <taxon>eudicotyledons</taxon>
        <taxon>Gunneridae</taxon>
        <taxon>Pentapetalae</taxon>
        <taxon>asterids</taxon>
        <taxon>lamiids</taxon>
        <taxon>Solanales</taxon>
        <taxon>Solanaceae</taxon>
        <taxon>Solanoideae</taxon>
        <taxon>Solaneae</taxon>
        <taxon>Solanum</taxon>
    </lineage>
</organism>
<gene>
    <name evidence="8" type="ORF">H5410_058108</name>
</gene>
<dbReference type="Pfam" id="PF00319">
    <property type="entry name" value="SRF-TF"/>
    <property type="match status" value="1"/>
</dbReference>
<keyword evidence="2" id="KW-0805">Transcription regulation</keyword>
<name>A0A9J5WSP8_SOLCO</name>
<keyword evidence="6" id="KW-0175">Coiled coil</keyword>
<reference evidence="8 9" key="1">
    <citation type="submission" date="2020-09" db="EMBL/GenBank/DDBJ databases">
        <title>De no assembly of potato wild relative species, Solanum commersonii.</title>
        <authorList>
            <person name="Cho K."/>
        </authorList>
    </citation>
    <scope>NUCLEOTIDE SEQUENCE [LARGE SCALE GENOMIC DNA]</scope>
    <source>
        <strain evidence="8">LZ3.2</strain>
        <tissue evidence="8">Leaf</tissue>
    </source>
</reference>
<evidence type="ECO:0000313" key="9">
    <source>
        <dbReference type="Proteomes" id="UP000824120"/>
    </source>
</evidence>
<dbReference type="OrthoDB" id="1299655at2759"/>
<comment type="subcellular location">
    <subcellularLocation>
        <location evidence="1">Nucleus</location>
    </subcellularLocation>
</comment>
<evidence type="ECO:0000256" key="3">
    <source>
        <dbReference type="ARBA" id="ARBA00023125"/>
    </source>
</evidence>
<accession>A0A9J5WSP8</accession>
<keyword evidence="9" id="KW-1185">Reference proteome</keyword>
<dbReference type="GO" id="GO:0046983">
    <property type="term" value="F:protein dimerization activity"/>
    <property type="evidence" value="ECO:0007669"/>
    <property type="project" value="InterPro"/>
</dbReference>
<protein>
    <recommendedName>
        <fullName evidence="7">MADS-box domain-containing protein</fullName>
    </recommendedName>
</protein>
<evidence type="ECO:0000313" key="8">
    <source>
        <dbReference type="EMBL" id="KAG5577974.1"/>
    </source>
</evidence>
<dbReference type="InterPro" id="IPR002100">
    <property type="entry name" value="TF_MADSbox"/>
</dbReference>
<evidence type="ECO:0000256" key="6">
    <source>
        <dbReference type="SAM" id="Coils"/>
    </source>
</evidence>
<evidence type="ECO:0000256" key="4">
    <source>
        <dbReference type="ARBA" id="ARBA00023163"/>
    </source>
</evidence>
<proteinExistence type="predicted"/>
<dbReference type="Gene3D" id="3.40.1810.10">
    <property type="entry name" value="Transcription factor, MADS-box"/>
    <property type="match status" value="1"/>
</dbReference>
<feature type="domain" description="MADS-box" evidence="7">
    <location>
        <begin position="3"/>
        <end position="48"/>
    </location>
</feature>
<sequence length="173" mass="19882">MSRKRVCLTTSDLDEGIKRRKKLDEKLASLCKKAYELSILCDVKVGIVCSIPEKNDVFAWPSLPEAQKIVNDHIAFPKHKVTMHNNFLQSIVEKREEEIRKVEETLEKKEMENLFNELFKGNKLLNEVNVGETKGLLKLIDVKRVQLEQRKIQVNEVAANNINAGEEYNVGHP</sequence>
<keyword evidence="3" id="KW-0238">DNA-binding</keyword>
<keyword evidence="5" id="KW-0539">Nucleus</keyword>
<dbReference type="SUPFAM" id="SSF55455">
    <property type="entry name" value="SRF-like"/>
    <property type="match status" value="1"/>
</dbReference>
<keyword evidence="4" id="KW-0804">Transcription</keyword>
<dbReference type="Proteomes" id="UP000824120">
    <property type="component" value="Chromosome 11"/>
</dbReference>
<evidence type="ECO:0000256" key="1">
    <source>
        <dbReference type="ARBA" id="ARBA00004123"/>
    </source>
</evidence>
<feature type="coiled-coil region" evidence="6">
    <location>
        <begin position="85"/>
        <end position="114"/>
    </location>
</feature>
<dbReference type="EMBL" id="JACXVP010000011">
    <property type="protein sequence ID" value="KAG5577974.1"/>
    <property type="molecule type" value="Genomic_DNA"/>
</dbReference>
<dbReference type="AlphaFoldDB" id="A0A9J5WSP8"/>
<comment type="caution">
    <text evidence="8">The sequence shown here is derived from an EMBL/GenBank/DDBJ whole genome shotgun (WGS) entry which is preliminary data.</text>
</comment>
<dbReference type="GO" id="GO:0003677">
    <property type="term" value="F:DNA binding"/>
    <property type="evidence" value="ECO:0007669"/>
    <property type="project" value="UniProtKB-KW"/>
</dbReference>
<evidence type="ECO:0000256" key="2">
    <source>
        <dbReference type="ARBA" id="ARBA00023015"/>
    </source>
</evidence>
<dbReference type="InterPro" id="IPR036879">
    <property type="entry name" value="TF_MADSbox_sf"/>
</dbReference>
<evidence type="ECO:0000256" key="5">
    <source>
        <dbReference type="ARBA" id="ARBA00023242"/>
    </source>
</evidence>